<dbReference type="SUPFAM" id="SSF46626">
    <property type="entry name" value="Cytochrome c"/>
    <property type="match status" value="1"/>
</dbReference>
<keyword evidence="3" id="KW-0408">Iron</keyword>
<dbReference type="AlphaFoldDB" id="A0A1J5R0Y9"/>
<feature type="domain" description="Cytochrome c" evidence="4">
    <location>
        <begin position="37"/>
        <end position="146"/>
    </location>
</feature>
<dbReference type="GO" id="GO:0046872">
    <property type="term" value="F:metal ion binding"/>
    <property type="evidence" value="ECO:0007669"/>
    <property type="project" value="UniProtKB-KW"/>
</dbReference>
<evidence type="ECO:0000313" key="5">
    <source>
        <dbReference type="EMBL" id="OIQ81829.1"/>
    </source>
</evidence>
<proteinExistence type="predicted"/>
<comment type="caution">
    <text evidence="5">The sequence shown here is derived from an EMBL/GenBank/DDBJ whole genome shotgun (WGS) entry which is preliminary data.</text>
</comment>
<dbReference type="InterPro" id="IPR036909">
    <property type="entry name" value="Cyt_c-like_dom_sf"/>
</dbReference>
<dbReference type="InterPro" id="IPR009056">
    <property type="entry name" value="Cyt_c-like_dom"/>
</dbReference>
<evidence type="ECO:0000256" key="3">
    <source>
        <dbReference type="ARBA" id="ARBA00023004"/>
    </source>
</evidence>
<dbReference type="Pfam" id="PF21342">
    <property type="entry name" value="SoxA-TsdA_cyt-c"/>
    <property type="match status" value="1"/>
</dbReference>
<name>A0A1J5R0Y9_9ZZZZ</name>
<dbReference type="PROSITE" id="PS51007">
    <property type="entry name" value="CYTC"/>
    <property type="match status" value="1"/>
</dbReference>
<sequence>MPPFPRYAPLLVALAVLAPAAAAATGDSPPPPRTLRQAVDDGAALFAHARFGSTRSYTPLDGFNPRPLTCEACHSAGGVGPGHTPSGMTLPSLQGAAARFPQLRGGHVVTLEQQIAHCIAGGLGGQPPAAGSAAMTDLVAYLSALSRGRPFAPQLPAPPR</sequence>
<dbReference type="GO" id="GO:0009055">
    <property type="term" value="F:electron transfer activity"/>
    <property type="evidence" value="ECO:0007669"/>
    <property type="project" value="InterPro"/>
</dbReference>
<dbReference type="Gene3D" id="1.10.760.10">
    <property type="entry name" value="Cytochrome c-like domain"/>
    <property type="match status" value="1"/>
</dbReference>
<accession>A0A1J5R0Y9</accession>
<reference evidence="5" key="1">
    <citation type="submission" date="2016-10" db="EMBL/GenBank/DDBJ databases">
        <title>Sequence of Gallionella enrichment culture.</title>
        <authorList>
            <person name="Poehlein A."/>
            <person name="Muehling M."/>
            <person name="Daniel R."/>
        </authorList>
    </citation>
    <scope>NUCLEOTIDE SEQUENCE</scope>
</reference>
<gene>
    <name evidence="5" type="ORF">GALL_363970</name>
</gene>
<organism evidence="5">
    <name type="scientific">mine drainage metagenome</name>
    <dbReference type="NCBI Taxonomy" id="410659"/>
    <lineage>
        <taxon>unclassified sequences</taxon>
        <taxon>metagenomes</taxon>
        <taxon>ecological metagenomes</taxon>
    </lineage>
</organism>
<dbReference type="GO" id="GO:0020037">
    <property type="term" value="F:heme binding"/>
    <property type="evidence" value="ECO:0007669"/>
    <property type="project" value="InterPro"/>
</dbReference>
<keyword evidence="2" id="KW-0479">Metal-binding</keyword>
<evidence type="ECO:0000256" key="2">
    <source>
        <dbReference type="ARBA" id="ARBA00022723"/>
    </source>
</evidence>
<keyword evidence="1" id="KW-0349">Heme</keyword>
<evidence type="ECO:0000259" key="4">
    <source>
        <dbReference type="PROSITE" id="PS51007"/>
    </source>
</evidence>
<evidence type="ECO:0000256" key="1">
    <source>
        <dbReference type="ARBA" id="ARBA00022617"/>
    </source>
</evidence>
<dbReference type="EMBL" id="MLJW01000876">
    <property type="protein sequence ID" value="OIQ81829.1"/>
    <property type="molecule type" value="Genomic_DNA"/>
</dbReference>
<protein>
    <recommendedName>
        <fullName evidence="4">Cytochrome c domain-containing protein</fullName>
    </recommendedName>
</protein>